<proteinExistence type="predicted"/>
<dbReference type="Proteomes" id="UP000007115">
    <property type="component" value="Unassembled WGS sequence"/>
</dbReference>
<sequence length="120" mass="13705">MCVNAMFTYPSSRSDGKSKRIGVFLVGKVRFFLFFRTKDDTRIAEQRVEKRVIMMEWPPKSEVTMPISGTGCPKPQLRLGCIDVFESINLGRRRGIRVMSIYGRPIASTASWLREENNGV</sequence>
<accession>G9MMR6</accession>
<name>G9MMR6_HYPVG</name>
<evidence type="ECO:0000313" key="2">
    <source>
        <dbReference type="Proteomes" id="UP000007115"/>
    </source>
</evidence>
<protein>
    <submittedName>
        <fullName evidence="1">Uncharacterized protein</fullName>
    </submittedName>
</protein>
<dbReference type="HOGENOM" id="CLU_2049990_0_0_1"/>
<dbReference type="EMBL" id="ABDF02000004">
    <property type="protein sequence ID" value="EHK24634.1"/>
    <property type="molecule type" value="Genomic_DNA"/>
</dbReference>
<comment type="caution">
    <text evidence="1">The sequence shown here is derived from an EMBL/GenBank/DDBJ whole genome shotgun (WGS) entry which is preliminary data.</text>
</comment>
<dbReference type="AlphaFoldDB" id="G9MMR6"/>
<dbReference type="InParanoid" id="G9MMR6"/>
<dbReference type="RefSeq" id="XP_013958837.1">
    <property type="nucleotide sequence ID" value="XM_014103362.1"/>
</dbReference>
<dbReference type="VEuPathDB" id="FungiDB:TRIVIDRAFT_215638"/>
<dbReference type="GeneID" id="25790967"/>
<gene>
    <name evidence="1" type="ORF">TRIVIDRAFT_215638</name>
</gene>
<evidence type="ECO:0000313" key="1">
    <source>
        <dbReference type="EMBL" id="EHK24634.1"/>
    </source>
</evidence>
<organism evidence="1 2">
    <name type="scientific">Hypocrea virens (strain Gv29-8 / FGSC 10586)</name>
    <name type="common">Gliocladium virens</name>
    <name type="synonym">Trichoderma virens</name>
    <dbReference type="NCBI Taxonomy" id="413071"/>
    <lineage>
        <taxon>Eukaryota</taxon>
        <taxon>Fungi</taxon>
        <taxon>Dikarya</taxon>
        <taxon>Ascomycota</taxon>
        <taxon>Pezizomycotina</taxon>
        <taxon>Sordariomycetes</taxon>
        <taxon>Hypocreomycetidae</taxon>
        <taxon>Hypocreales</taxon>
        <taxon>Hypocreaceae</taxon>
        <taxon>Trichoderma</taxon>
    </lineage>
</organism>
<keyword evidence="2" id="KW-1185">Reference proteome</keyword>
<reference evidence="1 2" key="1">
    <citation type="journal article" date="2011" name="Genome Biol.">
        <title>Comparative genome sequence analysis underscores mycoparasitism as the ancestral life style of Trichoderma.</title>
        <authorList>
            <person name="Kubicek C.P."/>
            <person name="Herrera-Estrella A."/>
            <person name="Seidl-Seiboth V."/>
            <person name="Martinez D.A."/>
            <person name="Druzhinina I.S."/>
            <person name="Thon M."/>
            <person name="Zeilinger S."/>
            <person name="Casas-Flores S."/>
            <person name="Horwitz B.A."/>
            <person name="Mukherjee P.K."/>
            <person name="Mukherjee M."/>
            <person name="Kredics L."/>
            <person name="Alcaraz L.D."/>
            <person name="Aerts A."/>
            <person name="Antal Z."/>
            <person name="Atanasova L."/>
            <person name="Cervantes-Badillo M.G."/>
            <person name="Challacombe J."/>
            <person name="Chertkov O."/>
            <person name="McCluskey K."/>
            <person name="Coulpier F."/>
            <person name="Deshpande N."/>
            <person name="von Doehren H."/>
            <person name="Ebbole D.J."/>
            <person name="Esquivel-Naranjo E.U."/>
            <person name="Fekete E."/>
            <person name="Flipphi M."/>
            <person name="Glaser F."/>
            <person name="Gomez-Rodriguez E.Y."/>
            <person name="Gruber S."/>
            <person name="Han C."/>
            <person name="Henrissat B."/>
            <person name="Hermosa R."/>
            <person name="Hernandez-Onate M."/>
            <person name="Karaffa L."/>
            <person name="Kosti I."/>
            <person name="Le Crom S."/>
            <person name="Lindquist E."/>
            <person name="Lucas S."/>
            <person name="Luebeck M."/>
            <person name="Luebeck P.S."/>
            <person name="Margeot A."/>
            <person name="Metz B."/>
            <person name="Misra M."/>
            <person name="Nevalainen H."/>
            <person name="Omann M."/>
            <person name="Packer N."/>
            <person name="Perrone G."/>
            <person name="Uresti-Rivera E.E."/>
            <person name="Salamov A."/>
            <person name="Schmoll M."/>
            <person name="Seiboth B."/>
            <person name="Shapiro H."/>
            <person name="Sukno S."/>
            <person name="Tamayo-Ramos J.A."/>
            <person name="Tisch D."/>
            <person name="Wiest A."/>
            <person name="Wilkinson H.H."/>
            <person name="Zhang M."/>
            <person name="Coutinho P.M."/>
            <person name="Kenerley C.M."/>
            <person name="Monte E."/>
            <person name="Baker S.E."/>
            <person name="Grigoriev I.V."/>
        </authorList>
    </citation>
    <scope>NUCLEOTIDE SEQUENCE [LARGE SCALE GENOMIC DNA]</scope>
    <source>
        <strain evidence="2">Gv29-8 / FGSC 10586</strain>
    </source>
</reference>